<dbReference type="AlphaFoldDB" id="A0A9W4SSI8"/>
<organism evidence="1 2">
    <name type="scientific">Funneliformis geosporum</name>
    <dbReference type="NCBI Taxonomy" id="1117311"/>
    <lineage>
        <taxon>Eukaryota</taxon>
        <taxon>Fungi</taxon>
        <taxon>Fungi incertae sedis</taxon>
        <taxon>Mucoromycota</taxon>
        <taxon>Glomeromycotina</taxon>
        <taxon>Glomeromycetes</taxon>
        <taxon>Glomerales</taxon>
        <taxon>Glomeraceae</taxon>
        <taxon>Funneliformis</taxon>
    </lineage>
</organism>
<comment type="caution">
    <text evidence="1">The sequence shown here is derived from an EMBL/GenBank/DDBJ whole genome shotgun (WGS) entry which is preliminary data.</text>
</comment>
<accession>A0A9W4SSI8</accession>
<gene>
    <name evidence="1" type="ORF">FWILDA_LOCUS8852</name>
</gene>
<reference evidence="1" key="1">
    <citation type="submission" date="2022-08" db="EMBL/GenBank/DDBJ databases">
        <authorList>
            <person name="Kallberg Y."/>
            <person name="Tangrot J."/>
            <person name="Rosling A."/>
        </authorList>
    </citation>
    <scope>NUCLEOTIDE SEQUENCE</scope>
    <source>
        <strain evidence="1">Wild A</strain>
    </source>
</reference>
<evidence type="ECO:0000313" key="2">
    <source>
        <dbReference type="Proteomes" id="UP001153678"/>
    </source>
</evidence>
<evidence type="ECO:0000313" key="1">
    <source>
        <dbReference type="EMBL" id="CAI2178967.1"/>
    </source>
</evidence>
<feature type="non-terminal residue" evidence="1">
    <location>
        <position position="1"/>
    </location>
</feature>
<dbReference type="EMBL" id="CAMKVN010001957">
    <property type="protein sequence ID" value="CAI2178967.1"/>
    <property type="molecule type" value="Genomic_DNA"/>
</dbReference>
<protein>
    <submittedName>
        <fullName evidence="1">16001_t:CDS:1</fullName>
    </submittedName>
</protein>
<sequence>MNRQKQNIRRLTAAFRDHSKKFFRTSGARHVENIENEDRYLPVRHIQELERIGYTREQGEILIKSIVESTKNLATKVELNDLTNKVIEINGKIQNCNGEIQKCNGEIQKSKGEVIKEFYKYKEEVTQKNHNVYKEILKEIAKSSLEAIKTREEIHKEIAKSREEAMKSREEIHKETIKTREEVNKQVEVQKYQILIRAYVGTTGSLVSLAGLCL</sequence>
<proteinExistence type="predicted"/>
<dbReference type="Proteomes" id="UP001153678">
    <property type="component" value="Unassembled WGS sequence"/>
</dbReference>
<keyword evidence="2" id="KW-1185">Reference proteome</keyword>
<feature type="non-terminal residue" evidence="1">
    <location>
        <position position="214"/>
    </location>
</feature>
<name>A0A9W4SSI8_9GLOM</name>